<dbReference type="Gene3D" id="3.40.190.10">
    <property type="entry name" value="Periplasmic binding protein-like II"/>
    <property type="match status" value="2"/>
</dbReference>
<dbReference type="Proteomes" id="UP000221024">
    <property type="component" value="Unassembled WGS sequence"/>
</dbReference>
<dbReference type="Pfam" id="PF01547">
    <property type="entry name" value="SBP_bac_1"/>
    <property type="match status" value="1"/>
</dbReference>
<keyword evidence="5" id="KW-1185">Reference proteome</keyword>
<name>A0A2H3NRP5_9BACT</name>
<keyword evidence="3" id="KW-0408">Iron</keyword>
<dbReference type="PANTHER" id="PTHR30006">
    <property type="entry name" value="THIAMINE-BINDING PERIPLASMIC PROTEIN-RELATED"/>
    <property type="match status" value="1"/>
</dbReference>
<comment type="similarity">
    <text evidence="1">Belongs to the bacterial solute-binding protein 1 family.</text>
</comment>
<accession>A0A2H3NRP5</accession>
<feature type="binding site" evidence="3">
    <location>
        <position position="215"/>
    </location>
    <ligand>
        <name>Fe cation</name>
        <dbReference type="ChEBI" id="CHEBI:24875"/>
    </ligand>
</feature>
<protein>
    <submittedName>
        <fullName evidence="4">Iron ABC transporter substrate-binding protein</fullName>
    </submittedName>
</protein>
<feature type="binding site" evidence="3">
    <location>
        <position position="216"/>
    </location>
    <ligand>
        <name>Fe cation</name>
        <dbReference type="ChEBI" id="CHEBI:24875"/>
    </ligand>
</feature>
<dbReference type="InterPro" id="IPR006059">
    <property type="entry name" value="SBP"/>
</dbReference>
<dbReference type="AlphaFoldDB" id="A0A2H3NRP5"/>
<gene>
    <name evidence="4" type="ORF">CRI93_05015</name>
</gene>
<proteinExistence type="inferred from homology"/>
<comment type="caution">
    <text evidence="4">The sequence shown here is derived from an EMBL/GenBank/DDBJ whole genome shotgun (WGS) entry which is preliminary data.</text>
</comment>
<dbReference type="InterPro" id="IPR026045">
    <property type="entry name" value="Ferric-bd"/>
</dbReference>
<evidence type="ECO:0000313" key="5">
    <source>
        <dbReference type="Proteomes" id="UP000221024"/>
    </source>
</evidence>
<dbReference type="SUPFAM" id="SSF53850">
    <property type="entry name" value="Periplasmic binding protein-like II"/>
    <property type="match status" value="1"/>
</dbReference>
<evidence type="ECO:0000256" key="3">
    <source>
        <dbReference type="PIRSR" id="PIRSR002825-1"/>
    </source>
</evidence>
<reference evidence="4 5" key="1">
    <citation type="submission" date="2017-10" db="EMBL/GenBank/DDBJ databases">
        <title>Draft genome of Longimonas halophila.</title>
        <authorList>
            <person name="Goh K.M."/>
            <person name="Shamsir M.S."/>
            <person name="Lim S.W."/>
        </authorList>
    </citation>
    <scope>NUCLEOTIDE SEQUENCE [LARGE SCALE GENOMIC DNA]</scope>
    <source>
        <strain evidence="4 5">KCTC 42399</strain>
    </source>
</reference>
<evidence type="ECO:0000313" key="4">
    <source>
        <dbReference type="EMBL" id="PEN08539.1"/>
    </source>
</evidence>
<keyword evidence="2" id="KW-0732">Signal</keyword>
<dbReference type="PIRSF" id="PIRSF002825">
    <property type="entry name" value="CfbpA"/>
    <property type="match status" value="1"/>
</dbReference>
<evidence type="ECO:0000256" key="2">
    <source>
        <dbReference type="ARBA" id="ARBA00022729"/>
    </source>
</evidence>
<dbReference type="GO" id="GO:0030288">
    <property type="term" value="C:outer membrane-bounded periplasmic space"/>
    <property type="evidence" value="ECO:0007669"/>
    <property type="project" value="TreeGrafter"/>
</dbReference>
<keyword evidence="3" id="KW-0479">Metal-binding</keyword>
<dbReference type="OrthoDB" id="9769319at2"/>
<organism evidence="4 5">
    <name type="scientific">Longimonas halophila</name>
    <dbReference type="NCBI Taxonomy" id="1469170"/>
    <lineage>
        <taxon>Bacteria</taxon>
        <taxon>Pseudomonadati</taxon>
        <taxon>Rhodothermota</taxon>
        <taxon>Rhodothermia</taxon>
        <taxon>Rhodothermales</taxon>
        <taxon>Salisaetaceae</taxon>
        <taxon>Longimonas</taxon>
    </lineage>
</organism>
<dbReference type="GO" id="GO:0046872">
    <property type="term" value="F:metal ion binding"/>
    <property type="evidence" value="ECO:0007669"/>
    <property type="project" value="UniProtKB-KW"/>
</dbReference>
<dbReference type="PANTHER" id="PTHR30006:SF15">
    <property type="entry name" value="IRON-UTILIZATION PERIPLASMIC PROTEIN"/>
    <property type="match status" value="1"/>
</dbReference>
<dbReference type="EMBL" id="PDEP01000003">
    <property type="protein sequence ID" value="PEN08539.1"/>
    <property type="molecule type" value="Genomic_DNA"/>
</dbReference>
<sequence>MALMGCGTGDDADTTDAESDELVIYTGRSQALVEPLVEMYREQTDREVRVRYGSDAQLLAALAEEGDQSPADVFWANTTGALGNAAEEGRLTDLPDDLLGMADYFVPSNAQWTPVTARFRVLAYNTDRVDPEDLPSSVLDLPAQSNLEGRFGWTPAYSSFQDFVTALRVVEDSASAATWLADVEANLDPNSYTSNTPLVEALAAEEIDAGLTNHYYVLRKRYGDAKVDDESTIDPEAPIAIHRFADGDVGNLALVTGAGVLQTSTAPEAGHDFLRFLLNTDAQTFAAETVNEYPVVNGIDVPSYMLPVDEALQTSPEFDLEQLRNIDGTLDLLRNQGLL</sequence>
<evidence type="ECO:0000256" key="1">
    <source>
        <dbReference type="ARBA" id="ARBA00008520"/>
    </source>
</evidence>